<feature type="transmembrane region" description="Helical" evidence="6">
    <location>
        <begin position="264"/>
        <end position="282"/>
    </location>
</feature>
<dbReference type="PANTHER" id="PTHR21716:SF64">
    <property type="entry name" value="AI-2 TRANSPORT PROTEIN TQSA"/>
    <property type="match status" value="1"/>
</dbReference>
<dbReference type="EMBL" id="VCLB01000004">
    <property type="protein sequence ID" value="TNB48307.1"/>
    <property type="molecule type" value="Genomic_DNA"/>
</dbReference>
<dbReference type="GO" id="GO:0055085">
    <property type="term" value="P:transmembrane transport"/>
    <property type="evidence" value="ECO:0007669"/>
    <property type="project" value="TreeGrafter"/>
</dbReference>
<evidence type="ECO:0000313" key="8">
    <source>
        <dbReference type="Proteomes" id="UP000307874"/>
    </source>
</evidence>
<evidence type="ECO:0000256" key="1">
    <source>
        <dbReference type="ARBA" id="ARBA00004141"/>
    </source>
</evidence>
<dbReference type="RefSeq" id="WP_138748010.1">
    <property type="nucleotide sequence ID" value="NZ_VCLB01000004.1"/>
</dbReference>
<keyword evidence="3 6" id="KW-0812">Transmembrane</keyword>
<dbReference type="PANTHER" id="PTHR21716">
    <property type="entry name" value="TRANSMEMBRANE PROTEIN"/>
    <property type="match status" value="1"/>
</dbReference>
<keyword evidence="4 6" id="KW-1133">Transmembrane helix</keyword>
<evidence type="ECO:0000256" key="3">
    <source>
        <dbReference type="ARBA" id="ARBA00022692"/>
    </source>
</evidence>
<sequence>MSETGPTGSRRGVTVVTSLIFVIVLLIAIRWAGGFLKPVALALFIIAVTWPIKNALQKVMPPLLALAVTVISTIVVFVIFATLVIWGFSRMATSFVDAAWQLQAAYQDAVAWLGEKGFSVASSLNDIFNVGLIARTVRQVTGQASTTLSFWLVVLAYVVLGLTEVDKLRHKIAALSKPEFASAAIRIADATAKKFGRYMLVRTQMSAMTGVLFWSSATLTGLDFPVEWGVIAFALNYIPFIGSVIATVFPSLYGVIQFEHWETALALFVCLNLIQFIIGNYVEPMVSGSTLSISPFVVVFSIFFWTFMWGLFGTFLGVPITIALLTVCENIPSLKWVADILGGGPRKQKARRKLSLPSPGE</sequence>
<dbReference type="GO" id="GO:0016020">
    <property type="term" value="C:membrane"/>
    <property type="evidence" value="ECO:0007669"/>
    <property type="project" value="UniProtKB-SubCell"/>
</dbReference>
<feature type="transmembrane region" description="Helical" evidence="6">
    <location>
        <begin position="64"/>
        <end position="88"/>
    </location>
</feature>
<feature type="transmembrane region" description="Helical" evidence="6">
    <location>
        <begin position="228"/>
        <end position="252"/>
    </location>
</feature>
<gene>
    <name evidence="7" type="ORF">FF124_08215</name>
</gene>
<evidence type="ECO:0000256" key="2">
    <source>
        <dbReference type="ARBA" id="ARBA00009773"/>
    </source>
</evidence>
<keyword evidence="8" id="KW-1185">Reference proteome</keyword>
<keyword evidence="5 6" id="KW-0472">Membrane</keyword>
<accession>A0A5C4JSQ1</accession>
<dbReference type="AlphaFoldDB" id="A0A5C4JSQ1"/>
<evidence type="ECO:0000313" key="7">
    <source>
        <dbReference type="EMBL" id="TNB48307.1"/>
    </source>
</evidence>
<comment type="similarity">
    <text evidence="2">Belongs to the autoinducer-2 exporter (AI-2E) (TC 2.A.86) family.</text>
</comment>
<organism evidence="7 8">
    <name type="scientific">Martelella lutilitoris</name>
    <dbReference type="NCBI Taxonomy" id="2583532"/>
    <lineage>
        <taxon>Bacteria</taxon>
        <taxon>Pseudomonadati</taxon>
        <taxon>Pseudomonadota</taxon>
        <taxon>Alphaproteobacteria</taxon>
        <taxon>Hyphomicrobiales</taxon>
        <taxon>Aurantimonadaceae</taxon>
        <taxon>Martelella</taxon>
    </lineage>
</organism>
<protein>
    <submittedName>
        <fullName evidence="7">AI-2E family transporter</fullName>
    </submittedName>
</protein>
<comment type="caution">
    <text evidence="7">The sequence shown here is derived from an EMBL/GenBank/DDBJ whole genome shotgun (WGS) entry which is preliminary data.</text>
</comment>
<feature type="transmembrane region" description="Helical" evidence="6">
    <location>
        <begin position="302"/>
        <end position="325"/>
    </location>
</feature>
<proteinExistence type="inferred from homology"/>
<feature type="transmembrane region" description="Helical" evidence="6">
    <location>
        <begin position="203"/>
        <end position="222"/>
    </location>
</feature>
<feature type="transmembrane region" description="Helical" evidence="6">
    <location>
        <begin position="35"/>
        <end position="52"/>
    </location>
</feature>
<evidence type="ECO:0000256" key="4">
    <source>
        <dbReference type="ARBA" id="ARBA00022989"/>
    </source>
</evidence>
<evidence type="ECO:0000256" key="5">
    <source>
        <dbReference type="ARBA" id="ARBA00023136"/>
    </source>
</evidence>
<dbReference type="InterPro" id="IPR002549">
    <property type="entry name" value="AI-2E-like"/>
</dbReference>
<reference evidence="7 8" key="1">
    <citation type="submission" date="2019-06" db="EMBL/GenBank/DDBJ databases">
        <title>Martelella lutilitoris sp. nov., isolated from a tidal mudflat.</title>
        <authorList>
            <person name="Kim Y.-J."/>
        </authorList>
    </citation>
    <scope>NUCLEOTIDE SEQUENCE [LARGE SCALE GENOMIC DNA]</scope>
    <source>
        <strain evidence="7 8">GH2-6</strain>
    </source>
</reference>
<feature type="transmembrane region" description="Helical" evidence="6">
    <location>
        <begin position="148"/>
        <end position="165"/>
    </location>
</feature>
<dbReference type="OrthoDB" id="9799225at2"/>
<name>A0A5C4JSQ1_9HYPH</name>
<evidence type="ECO:0000256" key="6">
    <source>
        <dbReference type="SAM" id="Phobius"/>
    </source>
</evidence>
<dbReference type="Pfam" id="PF01594">
    <property type="entry name" value="AI-2E_transport"/>
    <property type="match status" value="1"/>
</dbReference>
<dbReference type="Proteomes" id="UP000307874">
    <property type="component" value="Unassembled WGS sequence"/>
</dbReference>
<feature type="transmembrane region" description="Helical" evidence="6">
    <location>
        <begin position="12"/>
        <end position="29"/>
    </location>
</feature>
<comment type="subcellular location">
    <subcellularLocation>
        <location evidence="1">Membrane</location>
        <topology evidence="1">Multi-pass membrane protein</topology>
    </subcellularLocation>
</comment>